<dbReference type="InterPro" id="IPR014776">
    <property type="entry name" value="4pyrrole_Mease_sub2"/>
</dbReference>
<dbReference type="GO" id="GO:0004851">
    <property type="term" value="F:uroporphyrin-III C-methyltransferase activity"/>
    <property type="evidence" value="ECO:0007669"/>
    <property type="project" value="InterPro"/>
</dbReference>
<evidence type="ECO:0000313" key="18">
    <source>
        <dbReference type="EMBL" id="SSC66640.1"/>
    </source>
</evidence>
<accession>A0A376AG42</accession>
<dbReference type="Gene3D" id="3.40.50.720">
    <property type="entry name" value="NAD(P)-binding Rossmann-like Domain"/>
    <property type="match status" value="1"/>
</dbReference>
<evidence type="ECO:0000259" key="17">
    <source>
        <dbReference type="Pfam" id="PF10414"/>
    </source>
</evidence>
<dbReference type="FunFam" id="3.40.1010.10:FF:000001">
    <property type="entry name" value="Siroheme synthase"/>
    <property type="match status" value="1"/>
</dbReference>
<dbReference type="InterPro" id="IPR006367">
    <property type="entry name" value="Sirohaem_synthase_N"/>
</dbReference>
<evidence type="ECO:0000256" key="4">
    <source>
        <dbReference type="ARBA" id="ARBA00022603"/>
    </source>
</evidence>
<dbReference type="GO" id="GO:0051266">
    <property type="term" value="F:sirohydrochlorin ferrochelatase activity"/>
    <property type="evidence" value="ECO:0007669"/>
    <property type="project" value="InterPro"/>
</dbReference>
<proteinExistence type="inferred from homology"/>
<evidence type="ECO:0000256" key="13">
    <source>
        <dbReference type="ARBA" id="ARBA00047561"/>
    </source>
</evidence>
<evidence type="ECO:0000256" key="6">
    <source>
        <dbReference type="ARBA" id="ARBA00022691"/>
    </source>
</evidence>
<dbReference type="NCBIfam" id="TIGR01469">
    <property type="entry name" value="cobA_cysG_Cterm"/>
    <property type="match status" value="1"/>
</dbReference>
<feature type="domain" description="Sirohaem synthase dimerisation" evidence="17">
    <location>
        <begin position="200"/>
        <end position="256"/>
    </location>
</feature>
<keyword evidence="5 15" id="KW-0808">Transferase</keyword>
<reference evidence="19" key="1">
    <citation type="submission" date="2018-07" db="EMBL/GenBank/DDBJ databases">
        <authorList>
            <person name="Peiro R."/>
            <person name="Begona"/>
            <person name="Cbmso G."/>
            <person name="Lopez M."/>
            <person name="Gonzalez S."/>
        </authorList>
    </citation>
    <scope>NUCLEOTIDE SEQUENCE [LARGE SCALE GENOMIC DNA]</scope>
</reference>
<keyword evidence="19" id="KW-1185">Reference proteome</keyword>
<dbReference type="UniPathway" id="UPA00262">
    <property type="reaction ID" value="UER00211"/>
</dbReference>
<dbReference type="EMBL" id="UEYP01000002">
    <property type="protein sequence ID" value="SSC66640.1"/>
    <property type="molecule type" value="Genomic_DNA"/>
</dbReference>
<comment type="similarity">
    <text evidence="2 15">Belongs to the precorrin methyltransferase family.</text>
</comment>
<dbReference type="InterPro" id="IPR037115">
    <property type="entry name" value="Sirohaem_synt_dimer_dom_sf"/>
</dbReference>
<evidence type="ECO:0000256" key="11">
    <source>
        <dbReference type="ARBA" id="ARBA00023268"/>
    </source>
</evidence>
<dbReference type="PROSITE" id="PS00839">
    <property type="entry name" value="SUMT_1"/>
    <property type="match status" value="1"/>
</dbReference>
<evidence type="ECO:0000256" key="1">
    <source>
        <dbReference type="ARBA" id="ARBA00005010"/>
    </source>
</evidence>
<evidence type="ECO:0000313" key="19">
    <source>
        <dbReference type="Proteomes" id="UP000254764"/>
    </source>
</evidence>
<dbReference type="Gene3D" id="3.30.950.10">
    <property type="entry name" value="Methyltransferase, Cobalt-precorrin-4 Transmethylase, Domain 2"/>
    <property type="match status" value="1"/>
</dbReference>
<protein>
    <submittedName>
        <fullName evidence="18">Uncharacterized protein</fullName>
    </submittedName>
</protein>
<dbReference type="NCBIfam" id="NF004790">
    <property type="entry name" value="PRK06136.1"/>
    <property type="match status" value="1"/>
</dbReference>
<dbReference type="InterPro" id="IPR014777">
    <property type="entry name" value="4pyrrole_Mease_sub1"/>
</dbReference>
<feature type="active site" description="Proton donor" evidence="14">
    <location>
        <position position="320"/>
    </location>
</feature>
<dbReference type="GO" id="GO:0009236">
    <property type="term" value="P:cobalamin biosynthetic process"/>
    <property type="evidence" value="ECO:0007669"/>
    <property type="project" value="UniProtKB-KW"/>
</dbReference>
<dbReference type="Pfam" id="PF13241">
    <property type="entry name" value="NAD_binding_7"/>
    <property type="match status" value="1"/>
</dbReference>
<dbReference type="InterPro" id="IPR019478">
    <property type="entry name" value="Sirohaem_synthase_dimer_dom"/>
</dbReference>
<keyword evidence="8" id="KW-0520">NAD</keyword>
<evidence type="ECO:0000256" key="5">
    <source>
        <dbReference type="ARBA" id="ARBA00022679"/>
    </source>
</evidence>
<dbReference type="CDD" id="cd11642">
    <property type="entry name" value="SUMT"/>
    <property type="match status" value="1"/>
</dbReference>
<dbReference type="GO" id="GO:0043115">
    <property type="term" value="F:precorrin-2 dehydrogenase activity"/>
    <property type="evidence" value="ECO:0007669"/>
    <property type="project" value="UniProtKB-EC"/>
</dbReference>
<dbReference type="SUPFAM" id="SSF75615">
    <property type="entry name" value="Siroheme synthase middle domains-like"/>
    <property type="match status" value="1"/>
</dbReference>
<dbReference type="InterPro" id="IPR050161">
    <property type="entry name" value="Siro_Cobalamin_biosynth"/>
</dbReference>
<evidence type="ECO:0000256" key="15">
    <source>
        <dbReference type="RuleBase" id="RU003960"/>
    </source>
</evidence>
<dbReference type="InterPro" id="IPR006366">
    <property type="entry name" value="CobA/CysG_C"/>
</dbReference>
<evidence type="ECO:0000256" key="12">
    <source>
        <dbReference type="ARBA" id="ARBA00025705"/>
    </source>
</evidence>
<keyword evidence="11" id="KW-0511">Multifunctional enzyme</keyword>
<dbReference type="InterPro" id="IPR000878">
    <property type="entry name" value="4pyrrol_Mease"/>
</dbReference>
<evidence type="ECO:0000259" key="16">
    <source>
        <dbReference type="Pfam" id="PF00590"/>
    </source>
</evidence>
<dbReference type="Pfam" id="PF00590">
    <property type="entry name" value="TP_methylase"/>
    <property type="match status" value="1"/>
</dbReference>
<dbReference type="NCBIfam" id="TIGR01470">
    <property type="entry name" value="cysG_Nterm"/>
    <property type="match status" value="1"/>
</dbReference>
<dbReference type="Gene3D" id="3.30.160.110">
    <property type="entry name" value="Siroheme synthase, domain 2"/>
    <property type="match status" value="1"/>
</dbReference>
<dbReference type="InterPro" id="IPR012409">
    <property type="entry name" value="Sirohaem_synth"/>
</dbReference>
<dbReference type="NCBIfam" id="NF007922">
    <property type="entry name" value="PRK10637.1"/>
    <property type="match status" value="1"/>
</dbReference>
<organism evidence="18 19">
    <name type="scientific">Ciceribacter selenitireducens ATCC BAA-1503</name>
    <dbReference type="NCBI Taxonomy" id="1336235"/>
    <lineage>
        <taxon>Bacteria</taxon>
        <taxon>Pseudomonadati</taxon>
        <taxon>Pseudomonadota</taxon>
        <taxon>Alphaproteobacteria</taxon>
        <taxon>Hyphomicrobiales</taxon>
        <taxon>Rhizobiaceae</taxon>
        <taxon>Ciceribacter</taxon>
    </lineage>
</organism>
<dbReference type="Proteomes" id="UP000254764">
    <property type="component" value="Unassembled WGS sequence"/>
</dbReference>
<evidence type="ECO:0000256" key="3">
    <source>
        <dbReference type="ARBA" id="ARBA00022573"/>
    </source>
</evidence>
<dbReference type="PIRSF" id="PIRSF036426">
    <property type="entry name" value="Sirohaem_synth"/>
    <property type="match status" value="1"/>
</dbReference>
<keyword evidence="7" id="KW-0560">Oxidoreductase</keyword>
<dbReference type="InterPro" id="IPR035996">
    <property type="entry name" value="4pyrrol_Methylase_sf"/>
</dbReference>
<keyword evidence="9" id="KW-0456">Lyase</keyword>
<evidence type="ECO:0000256" key="8">
    <source>
        <dbReference type="ARBA" id="ARBA00023027"/>
    </source>
</evidence>
<sequence length="522" mass="55906">MLYSRESLAKKYPSPKPDGFLFLHSLGECGDKWAVFHNAESGMGVSEQRLSVFPAFFKVADAVAVVFGNGPEAFAKTRLLRNTQARIVAYAEAPDADYAAYLVENNVETVARSFAPSQVEDAVLVFAATGDAELDRSIVQAARGRRIPANAVDQPDFCDFYTPALVNRAPIAVAIGTEGAGPVLAQMIRADIDRLLPRTLGNLAQLANSYRSAVDRLLPRGLARRMFWRSFFKGQVADAVASGDISDARRRATRLLKDAVNEKAEGRIFLVGAGPGAEDLLTLRAHRLLMECDVIVHDALVPQAVIDMGRRDATRIPVGKRKGCHSKSQDEINELLVELGREGKRVVRLKSGDPLVFGRAGEEMAALREAGVAYEVVPGITSALAAAADFELPLTLRGVASSLVFTTGHDLHGETLPDWARLALSGATVAVYMGRSNAASVASRLMASGLSEDTTVAVVENAGRSDSRLMHGTLAELPALEARDELKGPVMVIIGDAVAGGNFTRSEPLRGTIASLAAFERT</sequence>
<comment type="pathway">
    <text evidence="12">Porphyrin-containing compound metabolism; siroheme biosynthesis; precorrin-2 from uroporphyrinogen III: step 1/1.</text>
</comment>
<dbReference type="SUPFAM" id="SSF53790">
    <property type="entry name" value="Tetrapyrrole methylase"/>
    <property type="match status" value="1"/>
</dbReference>
<dbReference type="InterPro" id="IPR036291">
    <property type="entry name" value="NAD(P)-bd_dom_sf"/>
</dbReference>
<comment type="catalytic activity">
    <reaction evidence="13">
        <text>precorrin-2 + NAD(+) = sirohydrochlorin + NADH + 2 H(+)</text>
        <dbReference type="Rhea" id="RHEA:15613"/>
        <dbReference type="ChEBI" id="CHEBI:15378"/>
        <dbReference type="ChEBI" id="CHEBI:57540"/>
        <dbReference type="ChEBI" id="CHEBI:57945"/>
        <dbReference type="ChEBI" id="CHEBI:58351"/>
        <dbReference type="ChEBI" id="CHEBI:58827"/>
        <dbReference type="EC" id="1.3.1.76"/>
    </reaction>
</comment>
<dbReference type="Gene3D" id="1.10.8.210">
    <property type="entry name" value="Sirohaem synthase, dimerisation domain"/>
    <property type="match status" value="1"/>
</dbReference>
<keyword evidence="4 15" id="KW-0489">Methyltransferase</keyword>
<evidence type="ECO:0000256" key="14">
    <source>
        <dbReference type="PIRSR" id="PIRSR036426-1"/>
    </source>
</evidence>
<evidence type="ECO:0000256" key="10">
    <source>
        <dbReference type="ARBA" id="ARBA00023244"/>
    </source>
</evidence>
<keyword evidence="6" id="KW-0949">S-adenosyl-L-methionine</keyword>
<dbReference type="Gene3D" id="3.40.1010.10">
    <property type="entry name" value="Cobalt-precorrin-4 Transmethylase, Domain 1"/>
    <property type="match status" value="1"/>
</dbReference>
<dbReference type="SUPFAM" id="SSF51735">
    <property type="entry name" value="NAD(P)-binding Rossmann-fold domains"/>
    <property type="match status" value="1"/>
</dbReference>
<keyword evidence="3" id="KW-0169">Cobalamin biosynthesis</keyword>
<dbReference type="PROSITE" id="PS00840">
    <property type="entry name" value="SUMT_2"/>
    <property type="match status" value="1"/>
</dbReference>
<dbReference type="GO" id="GO:0051287">
    <property type="term" value="F:NAD binding"/>
    <property type="evidence" value="ECO:0007669"/>
    <property type="project" value="InterPro"/>
</dbReference>
<dbReference type="PANTHER" id="PTHR45790:SF3">
    <property type="entry name" value="S-ADENOSYL-L-METHIONINE-DEPENDENT UROPORPHYRINOGEN III METHYLTRANSFERASE, CHLOROPLASTIC"/>
    <property type="match status" value="1"/>
</dbReference>
<evidence type="ECO:0000256" key="2">
    <source>
        <dbReference type="ARBA" id="ARBA00005879"/>
    </source>
</evidence>
<keyword evidence="10" id="KW-0627">Porphyrin biosynthesis</keyword>
<dbReference type="Pfam" id="PF10414">
    <property type="entry name" value="CysG_dimeriser"/>
    <property type="match status" value="1"/>
</dbReference>
<evidence type="ECO:0000256" key="7">
    <source>
        <dbReference type="ARBA" id="ARBA00023002"/>
    </source>
</evidence>
<dbReference type="STRING" id="1336235.GCA_000518785_00320"/>
<gene>
    <name evidence="18" type="ORF">RHIZ70_2348</name>
</gene>
<dbReference type="GO" id="GO:0032259">
    <property type="term" value="P:methylation"/>
    <property type="evidence" value="ECO:0007669"/>
    <property type="project" value="UniProtKB-KW"/>
</dbReference>
<feature type="domain" description="Tetrapyrrole methylase" evidence="16">
    <location>
        <begin position="268"/>
        <end position="477"/>
    </location>
</feature>
<name>A0A376AG42_9HYPH</name>
<evidence type="ECO:0000256" key="9">
    <source>
        <dbReference type="ARBA" id="ARBA00023239"/>
    </source>
</evidence>
<dbReference type="GO" id="GO:0019354">
    <property type="term" value="P:siroheme biosynthetic process"/>
    <property type="evidence" value="ECO:0007669"/>
    <property type="project" value="UniProtKB-UniPathway"/>
</dbReference>
<feature type="active site" description="Proton acceptor" evidence="14">
    <location>
        <position position="298"/>
    </location>
</feature>
<dbReference type="InterPro" id="IPR003043">
    <property type="entry name" value="Uropor_MeTrfase_CS"/>
</dbReference>
<comment type="pathway">
    <text evidence="1">Porphyrin-containing compound metabolism; siroheme biosynthesis; sirohydrochlorin from precorrin-2: step 1/1.</text>
</comment>
<dbReference type="PANTHER" id="PTHR45790">
    <property type="entry name" value="SIROHEME SYNTHASE-RELATED"/>
    <property type="match status" value="1"/>
</dbReference>
<dbReference type="AlphaFoldDB" id="A0A376AG42"/>